<evidence type="ECO:0000313" key="2">
    <source>
        <dbReference type="Proteomes" id="UP000008669"/>
    </source>
</evidence>
<dbReference type="InterPro" id="IPR048444">
    <property type="entry name" value="DNMK"/>
</dbReference>
<name>K4HYJ5_9CAUD</name>
<dbReference type="SUPFAM" id="SSF52540">
    <property type="entry name" value="P-loop containing nucleoside triphosphate hydrolases"/>
    <property type="match status" value="1"/>
</dbReference>
<keyword evidence="2" id="KW-1185">Reference proteome</keyword>
<gene>
    <name evidence="1" type="ORF">TG1_21</name>
</gene>
<dbReference type="EMBL" id="JX182372">
    <property type="protein sequence ID" value="AFU62216.1"/>
    <property type="molecule type" value="Genomic_DNA"/>
</dbReference>
<keyword evidence="1" id="KW-0418">Kinase</keyword>
<dbReference type="Proteomes" id="UP000008669">
    <property type="component" value="Segment"/>
</dbReference>
<accession>K4HYJ5</accession>
<reference evidence="1 2" key="1">
    <citation type="submission" date="2012-06" db="EMBL/GenBank/DDBJ databases">
        <authorList>
            <person name="Smith M.C.M."/>
            <person name="Hendrix R."/>
            <person name="Hatfull G.F."/>
        </authorList>
    </citation>
    <scope>NUCLEOTIDE SEQUENCE [LARGE SCALE GENOMIC DNA]</scope>
</reference>
<keyword evidence="1" id="KW-0808">Transferase</keyword>
<dbReference type="GO" id="GO:0016301">
    <property type="term" value="F:kinase activity"/>
    <property type="evidence" value="ECO:0007669"/>
    <property type="project" value="UniProtKB-KW"/>
</dbReference>
<evidence type="ECO:0000313" key="1">
    <source>
        <dbReference type="EMBL" id="AFU62216.1"/>
    </source>
</evidence>
<dbReference type="Gene3D" id="3.40.50.300">
    <property type="entry name" value="P-loop containing nucleotide triphosphate hydrolases"/>
    <property type="match status" value="1"/>
</dbReference>
<dbReference type="Pfam" id="PF21448">
    <property type="entry name" value="DNMK"/>
    <property type="match status" value="1"/>
</dbReference>
<protein>
    <submittedName>
        <fullName evidence="1">Deoxynucleoside monophosphate kinase</fullName>
    </submittedName>
</protein>
<dbReference type="InterPro" id="IPR027417">
    <property type="entry name" value="P-loop_NTPase"/>
</dbReference>
<proteinExistence type="predicted"/>
<dbReference type="KEGG" id="vg:13827570"/>
<sequence>MPYYRNIALLGKARSGKDTVAGRLVDRWGFRRIAFADPLKSVVLDLDPFIPTGYGVTVRLSRLIADVGWEYAKDTYPEVRRILQHSGQAVRQLDAGFWVRAALNAVDAVEAAHLPVVVTDVRYANEARALVGYGFTLVRVVRPSAVDSTVGAASRHPSETELDDWPTAVTLHNVGTLADLHAQVDQLPTRRP</sequence>
<organism evidence="1 2">
    <name type="scientific">Streptomyces phage TG1</name>
    <dbReference type="NCBI Taxonomy" id="2927987"/>
    <lineage>
        <taxon>Viruses</taxon>
        <taxon>Duplodnaviria</taxon>
        <taxon>Heunggongvirae</taxon>
        <taxon>Uroviricota</taxon>
        <taxon>Caudoviricetes</taxon>
        <taxon>Colingsworthviridae</taxon>
        <taxon>Tigunavirus</taxon>
        <taxon>Tigunavirus TG1</taxon>
    </lineage>
</organism>